<gene>
    <name evidence="1" type="ORF">DERYTH_LOCUS27777</name>
</gene>
<dbReference type="AlphaFoldDB" id="A0A9N9PJ17"/>
<feature type="non-terminal residue" evidence="1">
    <location>
        <position position="45"/>
    </location>
</feature>
<evidence type="ECO:0000313" key="2">
    <source>
        <dbReference type="Proteomes" id="UP000789405"/>
    </source>
</evidence>
<name>A0A9N9PJ17_9GLOM</name>
<organism evidence="1 2">
    <name type="scientific">Dentiscutata erythropus</name>
    <dbReference type="NCBI Taxonomy" id="1348616"/>
    <lineage>
        <taxon>Eukaryota</taxon>
        <taxon>Fungi</taxon>
        <taxon>Fungi incertae sedis</taxon>
        <taxon>Mucoromycota</taxon>
        <taxon>Glomeromycotina</taxon>
        <taxon>Glomeromycetes</taxon>
        <taxon>Diversisporales</taxon>
        <taxon>Gigasporaceae</taxon>
        <taxon>Dentiscutata</taxon>
    </lineage>
</organism>
<keyword evidence="2" id="KW-1185">Reference proteome</keyword>
<feature type="non-terminal residue" evidence="1">
    <location>
        <position position="1"/>
    </location>
</feature>
<sequence length="45" mass="5274">MPKAQHEYAVSFLKNGNILPGFENEFFEYLNKAKDNKYTSSLYLL</sequence>
<dbReference type="EMBL" id="CAJVPY010065445">
    <property type="protein sequence ID" value="CAG8824814.1"/>
    <property type="molecule type" value="Genomic_DNA"/>
</dbReference>
<reference evidence="1" key="1">
    <citation type="submission" date="2021-06" db="EMBL/GenBank/DDBJ databases">
        <authorList>
            <person name="Kallberg Y."/>
            <person name="Tangrot J."/>
            <person name="Rosling A."/>
        </authorList>
    </citation>
    <scope>NUCLEOTIDE SEQUENCE</scope>
    <source>
        <strain evidence="1">MA453B</strain>
    </source>
</reference>
<dbReference type="Proteomes" id="UP000789405">
    <property type="component" value="Unassembled WGS sequence"/>
</dbReference>
<proteinExistence type="predicted"/>
<accession>A0A9N9PJ17</accession>
<comment type="caution">
    <text evidence="1">The sequence shown here is derived from an EMBL/GenBank/DDBJ whole genome shotgun (WGS) entry which is preliminary data.</text>
</comment>
<protein>
    <submittedName>
        <fullName evidence="1">3778_t:CDS:1</fullName>
    </submittedName>
</protein>
<evidence type="ECO:0000313" key="1">
    <source>
        <dbReference type="EMBL" id="CAG8824814.1"/>
    </source>
</evidence>